<feature type="transmembrane region" description="Helical" evidence="8">
    <location>
        <begin position="310"/>
        <end position="331"/>
    </location>
</feature>
<protein>
    <submittedName>
        <fullName evidence="9">GerAB/ArcD/ProY family transporter</fullName>
    </submittedName>
</protein>
<dbReference type="Proteomes" id="UP001057753">
    <property type="component" value="Unassembled WGS sequence"/>
</dbReference>
<dbReference type="AlphaFoldDB" id="A0A9Q4B139"/>
<organism evidence="9 10">
    <name type="scientific">Salipaludibacillus agaradhaerens</name>
    <name type="common">Bacillus agaradhaerens</name>
    <dbReference type="NCBI Taxonomy" id="76935"/>
    <lineage>
        <taxon>Bacteria</taxon>
        <taxon>Bacillati</taxon>
        <taxon>Bacillota</taxon>
        <taxon>Bacilli</taxon>
        <taxon>Bacillales</taxon>
        <taxon>Bacillaceae</taxon>
    </lineage>
</organism>
<proteinExistence type="inferred from homology"/>
<evidence type="ECO:0000256" key="2">
    <source>
        <dbReference type="ARBA" id="ARBA00007998"/>
    </source>
</evidence>
<accession>A0A9Q4B139</accession>
<feature type="transmembrane region" description="Helical" evidence="8">
    <location>
        <begin position="84"/>
        <end position="110"/>
    </location>
</feature>
<reference evidence="9" key="1">
    <citation type="submission" date="2020-06" db="EMBL/GenBank/DDBJ databases">
        <title>Insight into the genomes of haloalkaliphilic bacilli from Kenyan soda lakes.</title>
        <authorList>
            <person name="Mwirichia R."/>
            <person name="Villamizar G.C."/>
            <person name="Poehlein A."/>
            <person name="Mugweru J."/>
            <person name="Kipnyargis A."/>
            <person name="Kiplimo D."/>
            <person name="Orwa P."/>
            <person name="Daniel R."/>
        </authorList>
    </citation>
    <scope>NUCLEOTIDE SEQUENCE</scope>
    <source>
        <strain evidence="9">B1096_S55</strain>
    </source>
</reference>
<evidence type="ECO:0000256" key="8">
    <source>
        <dbReference type="SAM" id="Phobius"/>
    </source>
</evidence>
<keyword evidence="3" id="KW-0813">Transport</keyword>
<keyword evidence="7 8" id="KW-0472">Membrane</keyword>
<dbReference type="PANTHER" id="PTHR34975:SF2">
    <property type="entry name" value="SPORE GERMINATION PROTEIN A2"/>
    <property type="match status" value="1"/>
</dbReference>
<feature type="transmembrane region" description="Helical" evidence="8">
    <location>
        <begin position="122"/>
        <end position="140"/>
    </location>
</feature>
<dbReference type="GO" id="GO:0009847">
    <property type="term" value="P:spore germination"/>
    <property type="evidence" value="ECO:0007669"/>
    <property type="project" value="InterPro"/>
</dbReference>
<feature type="transmembrane region" description="Helical" evidence="8">
    <location>
        <begin position="15"/>
        <end position="34"/>
    </location>
</feature>
<comment type="subcellular location">
    <subcellularLocation>
        <location evidence="1">Membrane</location>
        <topology evidence="1">Multi-pass membrane protein</topology>
    </subcellularLocation>
</comment>
<gene>
    <name evidence="9" type="ORF">HXA33_07475</name>
</gene>
<keyword evidence="10" id="KW-1185">Reference proteome</keyword>
<evidence type="ECO:0000256" key="4">
    <source>
        <dbReference type="ARBA" id="ARBA00022544"/>
    </source>
</evidence>
<evidence type="ECO:0000256" key="5">
    <source>
        <dbReference type="ARBA" id="ARBA00022692"/>
    </source>
</evidence>
<keyword evidence="4" id="KW-0309">Germination</keyword>
<feature type="transmembrane region" description="Helical" evidence="8">
    <location>
        <begin position="273"/>
        <end position="298"/>
    </location>
</feature>
<dbReference type="InterPro" id="IPR004761">
    <property type="entry name" value="Spore_GerAB"/>
</dbReference>
<feature type="transmembrane region" description="Helical" evidence="8">
    <location>
        <begin position="220"/>
        <end position="244"/>
    </location>
</feature>
<dbReference type="GO" id="GO:0016020">
    <property type="term" value="C:membrane"/>
    <property type="evidence" value="ECO:0007669"/>
    <property type="project" value="UniProtKB-SubCell"/>
</dbReference>
<feature type="transmembrane region" description="Helical" evidence="8">
    <location>
        <begin position="146"/>
        <end position="166"/>
    </location>
</feature>
<dbReference type="Pfam" id="PF03845">
    <property type="entry name" value="Spore_permease"/>
    <property type="match status" value="1"/>
</dbReference>
<evidence type="ECO:0000256" key="1">
    <source>
        <dbReference type="ARBA" id="ARBA00004141"/>
    </source>
</evidence>
<feature type="transmembrane region" description="Helical" evidence="8">
    <location>
        <begin position="337"/>
        <end position="359"/>
    </location>
</feature>
<evidence type="ECO:0000256" key="6">
    <source>
        <dbReference type="ARBA" id="ARBA00022989"/>
    </source>
</evidence>
<dbReference type="EMBL" id="JABXYM010000001">
    <property type="protein sequence ID" value="MCR6096389.1"/>
    <property type="molecule type" value="Genomic_DNA"/>
</dbReference>
<comment type="similarity">
    <text evidence="2">Belongs to the amino acid-polyamine-organocation (APC) superfamily. Spore germination protein (SGP) (TC 2.A.3.9) family.</text>
</comment>
<comment type="caution">
    <text evidence="9">The sequence shown here is derived from an EMBL/GenBank/DDBJ whole genome shotgun (WGS) entry which is preliminary data.</text>
</comment>
<evidence type="ECO:0000256" key="7">
    <source>
        <dbReference type="ARBA" id="ARBA00023136"/>
    </source>
</evidence>
<keyword evidence="6 8" id="KW-1133">Transmembrane helix</keyword>
<feature type="transmembrane region" description="Helical" evidence="8">
    <location>
        <begin position="46"/>
        <end position="64"/>
    </location>
</feature>
<name>A0A9Q4B139_SALAG</name>
<evidence type="ECO:0000313" key="10">
    <source>
        <dbReference type="Proteomes" id="UP001057753"/>
    </source>
</evidence>
<evidence type="ECO:0000313" key="9">
    <source>
        <dbReference type="EMBL" id="MCR6096389.1"/>
    </source>
</evidence>
<dbReference type="PANTHER" id="PTHR34975">
    <property type="entry name" value="SPORE GERMINATION PROTEIN A2"/>
    <property type="match status" value="1"/>
</dbReference>
<evidence type="ECO:0000256" key="3">
    <source>
        <dbReference type="ARBA" id="ARBA00022448"/>
    </source>
</evidence>
<keyword evidence="5 8" id="KW-0812">Transmembrane</keyword>
<sequence>MNDDHVLYRFSKTELFIFTYSSTITLGLIFLPYVSHLEVRSAWLKVIVAGLPMIGVFFLIQAVINKHKNADILHLFDHYTWKVIYYPILGYIFFNAVMACCWGVKALSLIVKSFLLHNTSELVICLFFLIVVLVGLLYGIVPITRFLVLFFIFEIIILVAVAGLFFTEDFRFIYVKPVMSTDVLTFLESSLSDLTRFTGVMPLIGFITYIKQPEKMFKTVTGAIGLVMLTYSTISLLVLGVFGFEQALVLLSPLTSLIQSSAAWEGVFQRMDIVFITVWVLSFYKIALIHFWFVHYLFVKLIPVARKTEIINKIMIVSGILALSFIIPGYIEFNSFLYFMNLNFYAVVTPSLMCIYLLMRRPITRQGELSDD</sequence>
<dbReference type="RefSeq" id="WP_257821006.1">
    <property type="nucleotide sequence ID" value="NZ_JABXYM010000001.1"/>
</dbReference>